<dbReference type="Proteomes" id="UP000053791">
    <property type="component" value="Unassembled WGS sequence"/>
</dbReference>
<name>A0A0X3TKN7_9RHOB</name>
<accession>A0A0X3TKN7</accession>
<evidence type="ECO:0000313" key="3">
    <source>
        <dbReference type="EMBL" id="KUJ76304.1"/>
    </source>
</evidence>
<dbReference type="SUPFAM" id="SSF53756">
    <property type="entry name" value="UDP-Glycosyltransferase/glycogen phosphorylase"/>
    <property type="match status" value="1"/>
</dbReference>
<dbReference type="Pfam" id="PF13439">
    <property type="entry name" value="Glyco_transf_4"/>
    <property type="match status" value="1"/>
</dbReference>
<sequence>MLALSNMPEVDGVDILPRLQPDPATKLPAGIRQFSACKSRLAYAIRAIWLAATLRPQVVYCGHAFMAPLAYLCARLAGAYLVSHVHGLEVWQPLTAIKRRALAASDLILCVSRYTEKKVIEVTGADPSRCKVIFNTYDERFTPGDKIAAREKFKIPREATVLSTVSRLDPQQRHKGHDRVIPLLKNLTQDYPNLVYLIAGKGGDRARLEELARNSGSGDIVRFLGFVADDDLPDLYRASDIYTMPSHGEGFGIAFVEAMACGTLALGLNVGGAGDALRDGELGLAVTEENFPDTLRVALARLPVDHTDLSERTRAAFGRPRFAARVEEAVAPLFS</sequence>
<proteinExistence type="predicted"/>
<dbReference type="CDD" id="cd03801">
    <property type="entry name" value="GT4_PimA-like"/>
    <property type="match status" value="1"/>
</dbReference>
<keyword evidence="4" id="KW-1185">Reference proteome</keyword>
<dbReference type="Pfam" id="PF00534">
    <property type="entry name" value="Glycos_transf_1"/>
    <property type="match status" value="1"/>
</dbReference>
<dbReference type="InterPro" id="IPR001296">
    <property type="entry name" value="Glyco_trans_1"/>
</dbReference>
<dbReference type="InterPro" id="IPR028098">
    <property type="entry name" value="Glyco_trans_4-like_N"/>
</dbReference>
<feature type="domain" description="Glycosyltransferase subfamily 4-like N-terminal" evidence="2">
    <location>
        <begin position="36"/>
        <end position="138"/>
    </location>
</feature>
<protein>
    <recommendedName>
        <fullName evidence="5">Glycosyl transferase family 1 domain-containing protein</fullName>
    </recommendedName>
</protein>
<evidence type="ECO:0000259" key="1">
    <source>
        <dbReference type="Pfam" id="PF00534"/>
    </source>
</evidence>
<gene>
    <name evidence="3" type="ORF">AVO45_13470</name>
</gene>
<dbReference type="STRING" id="1685379.AVO45_13470"/>
<dbReference type="EMBL" id="LQBQ01000036">
    <property type="protein sequence ID" value="KUJ76304.1"/>
    <property type="molecule type" value="Genomic_DNA"/>
</dbReference>
<reference evidence="3 4" key="1">
    <citation type="submission" date="2015-12" db="EMBL/GenBank/DDBJ databases">
        <authorList>
            <person name="Shamseldin A."/>
            <person name="Moawad H."/>
            <person name="Abd El-Rahim W.M."/>
            <person name="Sadowsky M.J."/>
        </authorList>
    </citation>
    <scope>NUCLEOTIDE SEQUENCE [LARGE SCALE GENOMIC DNA]</scope>
    <source>
        <strain evidence="3 4">ZGT118</strain>
    </source>
</reference>
<organism evidence="3 4">
    <name type="scientific">Ruegeria marisrubri</name>
    <dbReference type="NCBI Taxonomy" id="1685379"/>
    <lineage>
        <taxon>Bacteria</taxon>
        <taxon>Pseudomonadati</taxon>
        <taxon>Pseudomonadota</taxon>
        <taxon>Alphaproteobacteria</taxon>
        <taxon>Rhodobacterales</taxon>
        <taxon>Roseobacteraceae</taxon>
        <taxon>Ruegeria</taxon>
    </lineage>
</organism>
<dbReference type="AlphaFoldDB" id="A0A0X3TKN7"/>
<dbReference type="Gene3D" id="3.40.50.2000">
    <property type="entry name" value="Glycogen Phosphorylase B"/>
    <property type="match status" value="2"/>
</dbReference>
<dbReference type="GO" id="GO:0016757">
    <property type="term" value="F:glycosyltransferase activity"/>
    <property type="evidence" value="ECO:0007669"/>
    <property type="project" value="InterPro"/>
</dbReference>
<comment type="caution">
    <text evidence="3">The sequence shown here is derived from an EMBL/GenBank/DDBJ whole genome shotgun (WGS) entry which is preliminary data.</text>
</comment>
<feature type="domain" description="Glycosyl transferase family 1" evidence="1">
    <location>
        <begin position="147"/>
        <end position="294"/>
    </location>
</feature>
<evidence type="ECO:0000313" key="4">
    <source>
        <dbReference type="Proteomes" id="UP000053791"/>
    </source>
</evidence>
<dbReference type="PANTHER" id="PTHR12526">
    <property type="entry name" value="GLYCOSYLTRANSFERASE"/>
    <property type="match status" value="1"/>
</dbReference>
<evidence type="ECO:0008006" key="5">
    <source>
        <dbReference type="Google" id="ProtNLM"/>
    </source>
</evidence>
<evidence type="ECO:0000259" key="2">
    <source>
        <dbReference type="Pfam" id="PF13439"/>
    </source>
</evidence>